<proteinExistence type="predicted"/>
<keyword evidence="1" id="KW-0732">Signal</keyword>
<comment type="caution">
    <text evidence="3">The sequence shown here is derived from an EMBL/GenBank/DDBJ whole genome shotgun (WGS) entry which is preliminary data.</text>
</comment>
<name>A0A6L6PS91_9BURK</name>
<dbReference type="Pfam" id="PF11984">
    <property type="entry name" value="DUF3485"/>
    <property type="match status" value="1"/>
</dbReference>
<dbReference type="AlphaFoldDB" id="A0A6L6PS91"/>
<gene>
    <name evidence="3" type="primary">epsI</name>
    <name evidence="3" type="ORF">GM676_30635</name>
</gene>
<dbReference type="InterPro" id="IPR014263">
    <property type="entry name" value="Methanolan_biosynth_EpsI"/>
</dbReference>
<accession>A0A6L6PS91</accession>
<dbReference type="Proteomes" id="UP000475582">
    <property type="component" value="Unassembled WGS sequence"/>
</dbReference>
<evidence type="ECO:0000256" key="1">
    <source>
        <dbReference type="SAM" id="SignalP"/>
    </source>
</evidence>
<sequence length="229" mass="25132">MRNKAFTVSVVLGLLMVTASGLTKVMTPSQKMADTQPKFKLETLIPTQFGDWRIDPTLVPLAVDPDTQARLDAIYNQTLSRTYINRDGQRVMLSIAYGGDQSDNMGGHYPETCYTAQGFQVQHSAPGSVSTPYGAIPVKRLYAVSGQRHEPITYWITIGNRAAHPGMEQRLTRLRYGLTGMIADGMLVRVSTIGTDEPAAYGAQEQFINAMLGSLDERARTRLTGTLGM</sequence>
<dbReference type="EMBL" id="WNKY01000081">
    <property type="protein sequence ID" value="MTV41910.1"/>
    <property type="molecule type" value="Genomic_DNA"/>
</dbReference>
<evidence type="ECO:0000259" key="2">
    <source>
        <dbReference type="Pfam" id="PF11984"/>
    </source>
</evidence>
<evidence type="ECO:0000313" key="3">
    <source>
        <dbReference type="EMBL" id="MTV41910.1"/>
    </source>
</evidence>
<evidence type="ECO:0000313" key="4">
    <source>
        <dbReference type="Proteomes" id="UP000475582"/>
    </source>
</evidence>
<dbReference type="NCBIfam" id="TIGR02914">
    <property type="entry name" value="EpsI_fam"/>
    <property type="match status" value="1"/>
</dbReference>
<reference evidence="3 4" key="1">
    <citation type="submission" date="2019-11" db="EMBL/GenBank/DDBJ databases">
        <title>Type strains purchased from KCTC, JCM and DSMZ.</title>
        <authorList>
            <person name="Lu H."/>
        </authorList>
    </citation>
    <scope>NUCLEOTIDE SEQUENCE [LARGE SCALE GENOMIC DNA]</scope>
    <source>
        <strain evidence="3 4">KCTC 22382</strain>
    </source>
</reference>
<dbReference type="NCBIfam" id="NF045609">
    <property type="entry name" value="EpsI_type_B"/>
    <property type="match status" value="1"/>
</dbReference>
<feature type="chain" id="PRO_5027062959" evidence="1">
    <location>
        <begin position="24"/>
        <end position="229"/>
    </location>
</feature>
<feature type="domain" description="Methanolan biosynthesis EpsI" evidence="2">
    <location>
        <begin position="11"/>
        <end position="216"/>
    </location>
</feature>
<keyword evidence="4" id="KW-1185">Reference proteome</keyword>
<feature type="signal peptide" evidence="1">
    <location>
        <begin position="1"/>
        <end position="23"/>
    </location>
</feature>
<dbReference type="OrthoDB" id="8583485at2"/>
<protein>
    <submittedName>
        <fullName evidence="3">EpsI family protein</fullName>
    </submittedName>
</protein>
<dbReference type="RefSeq" id="WP_155468350.1">
    <property type="nucleotide sequence ID" value="NZ_WNKY01000081.1"/>
</dbReference>
<organism evidence="3 4">
    <name type="scientific">Duganella radicis</name>
    <dbReference type="NCBI Taxonomy" id="551988"/>
    <lineage>
        <taxon>Bacteria</taxon>
        <taxon>Pseudomonadati</taxon>
        <taxon>Pseudomonadota</taxon>
        <taxon>Betaproteobacteria</taxon>
        <taxon>Burkholderiales</taxon>
        <taxon>Oxalobacteraceae</taxon>
        <taxon>Telluria group</taxon>
        <taxon>Duganella</taxon>
    </lineage>
</organism>
<dbReference type="InterPro" id="IPR054653">
    <property type="entry name" value="EpsI_type_B_pred"/>
</dbReference>